<dbReference type="STRING" id="4232.A0A251S4V6"/>
<evidence type="ECO:0000313" key="2">
    <source>
        <dbReference type="EMBL" id="KAF5762685.1"/>
    </source>
</evidence>
<gene>
    <name evidence="3" type="ORF">HannXRQ_Chr15g0463451</name>
    <name evidence="2" type="ORF">HanXRQr2_Chr15g0671791</name>
</gene>
<accession>A0A251S4V6</accession>
<dbReference type="InterPro" id="IPR038595">
    <property type="entry name" value="LOR_sf"/>
</dbReference>
<organism evidence="3 4">
    <name type="scientific">Helianthus annuus</name>
    <name type="common">Common sunflower</name>
    <dbReference type="NCBI Taxonomy" id="4232"/>
    <lineage>
        <taxon>Eukaryota</taxon>
        <taxon>Viridiplantae</taxon>
        <taxon>Streptophyta</taxon>
        <taxon>Embryophyta</taxon>
        <taxon>Tracheophyta</taxon>
        <taxon>Spermatophyta</taxon>
        <taxon>Magnoliopsida</taxon>
        <taxon>eudicotyledons</taxon>
        <taxon>Gunneridae</taxon>
        <taxon>Pentapetalae</taxon>
        <taxon>asterids</taxon>
        <taxon>campanulids</taxon>
        <taxon>Asterales</taxon>
        <taxon>Asteraceae</taxon>
        <taxon>Asteroideae</taxon>
        <taxon>Heliantheae alliance</taxon>
        <taxon>Heliantheae</taxon>
        <taxon>Helianthus</taxon>
    </lineage>
</organism>
<protein>
    <submittedName>
        <fullName evidence="3">Putative tubby C-terminal-like domain-containing protein</fullName>
    </submittedName>
    <submittedName>
        <fullName evidence="2">Tubby-like protein</fullName>
    </submittedName>
</protein>
<dbReference type="PANTHER" id="PTHR31087:SF58">
    <property type="entry name" value="OS07G0230700 PROTEIN"/>
    <property type="match status" value="1"/>
</dbReference>
<evidence type="ECO:0000313" key="3">
    <source>
        <dbReference type="EMBL" id="OTF93632.1"/>
    </source>
</evidence>
<dbReference type="PANTHER" id="PTHR31087">
    <property type="match status" value="1"/>
</dbReference>
<dbReference type="Proteomes" id="UP000215914">
    <property type="component" value="Chromosome 15"/>
</dbReference>
<dbReference type="AlphaFoldDB" id="A0A251S4V6"/>
<reference evidence="2" key="3">
    <citation type="submission" date="2020-06" db="EMBL/GenBank/DDBJ databases">
        <title>Helianthus annuus Genome sequencing and assembly Release 2.</title>
        <authorList>
            <person name="Gouzy J."/>
            <person name="Langlade N."/>
            <person name="Munos S."/>
        </authorList>
    </citation>
    <scope>NUCLEOTIDE SEQUENCE</scope>
    <source>
        <tissue evidence="2">Leaves</tissue>
    </source>
</reference>
<evidence type="ECO:0000256" key="1">
    <source>
        <dbReference type="ARBA" id="ARBA00005437"/>
    </source>
</evidence>
<sequence>MTEFSFSLIEKMDEVTQWTKNGNGETFLDLQAKNETFEPELAKWPKPQGLKWHLTLDTNIWLQNVKTQMHKKHTVQSIALGKDTFSVTVYPNVDYAFIVALVVILHEINEEKNDVE</sequence>
<name>A0A251S4V6_HELAN</name>
<dbReference type="InParanoid" id="A0A251S4V6"/>
<dbReference type="EMBL" id="CM007904">
    <property type="protein sequence ID" value="OTF93632.1"/>
    <property type="molecule type" value="Genomic_DNA"/>
</dbReference>
<reference evidence="3" key="2">
    <citation type="submission" date="2017-02" db="EMBL/GenBank/DDBJ databases">
        <title>Sunflower complete genome.</title>
        <authorList>
            <person name="Langlade N."/>
            <person name="Munos S."/>
        </authorList>
    </citation>
    <scope>NUCLEOTIDE SEQUENCE [LARGE SCALE GENOMIC DNA]</scope>
    <source>
        <tissue evidence="3">Leaves</tissue>
    </source>
</reference>
<keyword evidence="4" id="KW-1185">Reference proteome</keyword>
<reference evidence="2 4" key="1">
    <citation type="journal article" date="2017" name="Nature">
        <title>The sunflower genome provides insights into oil metabolism, flowering and Asterid evolution.</title>
        <authorList>
            <person name="Badouin H."/>
            <person name="Gouzy J."/>
            <person name="Grassa C.J."/>
            <person name="Murat F."/>
            <person name="Staton S.E."/>
            <person name="Cottret L."/>
            <person name="Lelandais-Briere C."/>
            <person name="Owens G.L."/>
            <person name="Carrere S."/>
            <person name="Mayjonade B."/>
            <person name="Legrand L."/>
            <person name="Gill N."/>
            <person name="Kane N.C."/>
            <person name="Bowers J.E."/>
            <person name="Hubner S."/>
            <person name="Bellec A."/>
            <person name="Berard A."/>
            <person name="Berges H."/>
            <person name="Blanchet N."/>
            <person name="Boniface M.C."/>
            <person name="Brunel D."/>
            <person name="Catrice O."/>
            <person name="Chaidir N."/>
            <person name="Claudel C."/>
            <person name="Donnadieu C."/>
            <person name="Faraut T."/>
            <person name="Fievet G."/>
            <person name="Helmstetter N."/>
            <person name="King M."/>
            <person name="Knapp S.J."/>
            <person name="Lai Z."/>
            <person name="Le Paslier M.C."/>
            <person name="Lippi Y."/>
            <person name="Lorenzon L."/>
            <person name="Mandel J.R."/>
            <person name="Marage G."/>
            <person name="Marchand G."/>
            <person name="Marquand E."/>
            <person name="Bret-Mestries E."/>
            <person name="Morien E."/>
            <person name="Nambeesan S."/>
            <person name="Nguyen T."/>
            <person name="Pegot-Espagnet P."/>
            <person name="Pouilly N."/>
            <person name="Raftis F."/>
            <person name="Sallet E."/>
            <person name="Schiex T."/>
            <person name="Thomas J."/>
            <person name="Vandecasteele C."/>
            <person name="Vares D."/>
            <person name="Vear F."/>
            <person name="Vautrin S."/>
            <person name="Crespi M."/>
            <person name="Mangin B."/>
            <person name="Burke J.M."/>
            <person name="Salse J."/>
            <person name="Munos S."/>
            <person name="Vincourt P."/>
            <person name="Rieseberg L.H."/>
            <person name="Langlade N.B."/>
        </authorList>
    </citation>
    <scope>NUCLEOTIDE SEQUENCE [LARGE SCALE GENOMIC DNA]</scope>
    <source>
        <strain evidence="4">cv. SF193</strain>
        <tissue evidence="2">Leaves</tissue>
    </source>
</reference>
<dbReference type="EMBL" id="MNCJ02000330">
    <property type="protein sequence ID" value="KAF5762685.1"/>
    <property type="molecule type" value="Genomic_DNA"/>
</dbReference>
<dbReference type="SUPFAM" id="SSF54518">
    <property type="entry name" value="Tubby C-terminal domain-like"/>
    <property type="match status" value="1"/>
</dbReference>
<dbReference type="InterPro" id="IPR007612">
    <property type="entry name" value="LOR"/>
</dbReference>
<comment type="similarity">
    <text evidence="1">Belongs to the LOR family.</text>
</comment>
<proteinExistence type="inferred from homology"/>
<evidence type="ECO:0000313" key="4">
    <source>
        <dbReference type="Proteomes" id="UP000215914"/>
    </source>
</evidence>
<dbReference type="Gramene" id="mRNA:HanXRQr2_Chr15g0671791">
    <property type="protein sequence ID" value="CDS:HanXRQr2_Chr15g0671791.1"/>
    <property type="gene ID" value="HanXRQr2_Chr15g0671791"/>
</dbReference>
<dbReference type="Pfam" id="PF04525">
    <property type="entry name" value="LOR"/>
    <property type="match status" value="1"/>
</dbReference>
<dbReference type="InterPro" id="IPR025659">
    <property type="entry name" value="Tubby-like_C"/>
</dbReference>
<dbReference type="Gene3D" id="2.40.160.200">
    <property type="entry name" value="LURP1-related"/>
    <property type="match status" value="1"/>
</dbReference>